<feature type="compositionally biased region" description="Acidic residues" evidence="1">
    <location>
        <begin position="52"/>
        <end position="64"/>
    </location>
</feature>
<evidence type="ECO:0000256" key="1">
    <source>
        <dbReference type="SAM" id="MobiDB-lite"/>
    </source>
</evidence>
<dbReference type="Proteomes" id="UP000000437">
    <property type="component" value="Chromosome 19"/>
</dbReference>
<dbReference type="AlphaFoldDB" id="A0A8M3AKJ7"/>
<evidence type="ECO:0000313" key="3">
    <source>
        <dbReference type="RefSeq" id="XP_009300147.1"/>
    </source>
</evidence>
<keyword evidence="2" id="KW-1185">Reference proteome</keyword>
<protein>
    <submittedName>
        <fullName evidence="3">Uncharacterized protein isoform X1</fullName>
    </submittedName>
</protein>
<sequence length="839" mass="95117">MSEGQDDKSDRYSGCTEFAVDEVTACAKEETKLNKKILGYASEESSSRSDISEDDYVPDTEESDSNTSEKVESLVKKISNNKKKVKSTSNVPACKKRRASPSQSSASDKQDSSLQSSSSGEHEESHSPNNLNVNVMMLKKKKDGARLYNKKFYCLFCFKPFSKIARHLESKHKDKPEVARAIAFPKGSKERKIQLSLLRNKGNRCHNAQVLSEGRGTVIPKQQSTAPVNASDYLHCINCSAYLKRKSLWRHMQRCQLSQKINKMKPGKTRVQSLCSYAEPVPDSISERFWKMVLDMHDDEITHVVRKEKIILKLGQHLFNKHGHDVTKHEYIRQKMRETGRLVLEGKKNGKLKEVSDFFIPANFPYVIQAVHSVAGLNEETSTFKTPSLALKLGHNLKKMASIIECDAMMADDKNSLSNVQAFKQICDTKWSECVSSQALRNLSEVKWNCPQLLPFAEDVKKMHQYLDCQSKAYQARLEEEQSMKHWAELAKVTLCQVILFNRRREGEVSKMSLNSFTLRDTSSTHPDVELALSDLEKSLCSHFQRIEVRGKRGRKVPILLTPDMVVSMELLVKTRRSCDVPDENVFMFGRPQALTFFRGSDVIRNIAKSCGAKHPEALSSTKLRKHMATMSKVLNLKENEMDNLADFLGHDIRVHRQYYRLPEGTLQLAKISKVLMAMERGQLSQFKGQNLDEIQIDPQEKLLLDSDGSESENEIESTGNGASPSNSAEKSKKSAEVGQHQEPSKGGKNPKKLQPTSKDLPEPHRTKRSSQNERRRWSVEEIKAVEKTMMEFIMSGKVPGKAQCMNCIESSPAALQSRSWEGVKFYVKNRIDSLKKKL</sequence>
<gene>
    <name evidence="3" type="primary">LOC101886669</name>
</gene>
<accession>A0A8M3AKJ7</accession>
<dbReference type="RefSeq" id="XP_009300147.1">
    <property type="nucleotide sequence ID" value="XM_009301872.5"/>
</dbReference>
<organism evidence="2 3">
    <name type="scientific">Danio rerio</name>
    <name type="common">Zebrafish</name>
    <name type="synonym">Brachydanio rerio</name>
    <dbReference type="NCBI Taxonomy" id="7955"/>
    <lineage>
        <taxon>Eukaryota</taxon>
        <taxon>Metazoa</taxon>
        <taxon>Chordata</taxon>
        <taxon>Craniata</taxon>
        <taxon>Vertebrata</taxon>
        <taxon>Euteleostomi</taxon>
        <taxon>Actinopterygii</taxon>
        <taxon>Neopterygii</taxon>
        <taxon>Teleostei</taxon>
        <taxon>Ostariophysi</taxon>
        <taxon>Cypriniformes</taxon>
        <taxon>Danionidae</taxon>
        <taxon>Danioninae</taxon>
        <taxon>Danio</taxon>
    </lineage>
</organism>
<dbReference type="OrthoDB" id="5376140at2759"/>
<dbReference type="KEGG" id="dre:101886669"/>
<evidence type="ECO:0000313" key="2">
    <source>
        <dbReference type="Proteomes" id="UP000000437"/>
    </source>
</evidence>
<dbReference type="PANTHER" id="PTHR33480:SF5">
    <property type="entry name" value="SI:DKEY-51D8.9"/>
    <property type="match status" value="1"/>
</dbReference>
<reference evidence="3" key="1">
    <citation type="submission" date="2025-08" db="UniProtKB">
        <authorList>
            <consortium name="RefSeq"/>
        </authorList>
    </citation>
    <scope>IDENTIFICATION</scope>
    <source>
        <strain evidence="3">Tuebingen</strain>
        <tissue evidence="3">Fibroblasts and whole tissue</tissue>
    </source>
</reference>
<name>A0A8M3AKJ7_DANRE</name>
<dbReference type="GeneID" id="101886669"/>
<dbReference type="PANTHER" id="PTHR33480">
    <property type="entry name" value="SET DOMAIN-CONTAINING PROTEIN-RELATED"/>
    <property type="match status" value="1"/>
</dbReference>
<feature type="compositionally biased region" description="Low complexity" evidence="1">
    <location>
        <begin position="100"/>
        <end position="119"/>
    </location>
</feature>
<feature type="compositionally biased region" description="Basic and acidic residues" evidence="1">
    <location>
        <begin position="760"/>
        <end position="779"/>
    </location>
</feature>
<feature type="region of interest" description="Disordered" evidence="1">
    <location>
        <begin position="706"/>
        <end position="779"/>
    </location>
</feature>
<proteinExistence type="predicted"/>
<feature type="region of interest" description="Disordered" evidence="1">
    <location>
        <begin position="38"/>
        <end position="133"/>
    </location>
</feature>